<name>A0A0E9XH07_ANGAN</name>
<reference evidence="1" key="1">
    <citation type="submission" date="2014-11" db="EMBL/GenBank/DDBJ databases">
        <authorList>
            <person name="Amaro Gonzalez C."/>
        </authorList>
    </citation>
    <scope>NUCLEOTIDE SEQUENCE</scope>
</reference>
<accession>A0A0E9XH07</accession>
<organism evidence="1">
    <name type="scientific">Anguilla anguilla</name>
    <name type="common">European freshwater eel</name>
    <name type="synonym">Muraena anguilla</name>
    <dbReference type="NCBI Taxonomy" id="7936"/>
    <lineage>
        <taxon>Eukaryota</taxon>
        <taxon>Metazoa</taxon>
        <taxon>Chordata</taxon>
        <taxon>Craniata</taxon>
        <taxon>Vertebrata</taxon>
        <taxon>Euteleostomi</taxon>
        <taxon>Actinopterygii</taxon>
        <taxon>Neopterygii</taxon>
        <taxon>Teleostei</taxon>
        <taxon>Anguilliformes</taxon>
        <taxon>Anguillidae</taxon>
        <taxon>Anguilla</taxon>
    </lineage>
</organism>
<protein>
    <submittedName>
        <fullName evidence="1">Uncharacterized protein</fullName>
    </submittedName>
</protein>
<evidence type="ECO:0000313" key="1">
    <source>
        <dbReference type="EMBL" id="JAI01930.1"/>
    </source>
</evidence>
<sequence>MSEFGRQGDQAVFTLAVDLNI</sequence>
<dbReference type="EMBL" id="GBXM01006648">
    <property type="protein sequence ID" value="JAI01930.1"/>
    <property type="molecule type" value="Transcribed_RNA"/>
</dbReference>
<dbReference type="EMBL" id="GBXM01006650">
    <property type="protein sequence ID" value="JAI01928.1"/>
    <property type="molecule type" value="Transcribed_RNA"/>
</dbReference>
<proteinExistence type="predicted"/>
<dbReference type="AlphaFoldDB" id="A0A0E9XH07"/>
<reference evidence="1" key="2">
    <citation type="journal article" date="2015" name="Fish Shellfish Immunol.">
        <title>Early steps in the European eel (Anguilla anguilla)-Vibrio vulnificus interaction in the gills: Role of the RtxA13 toxin.</title>
        <authorList>
            <person name="Callol A."/>
            <person name="Pajuelo D."/>
            <person name="Ebbesson L."/>
            <person name="Teles M."/>
            <person name="MacKenzie S."/>
            <person name="Amaro C."/>
        </authorList>
    </citation>
    <scope>NUCLEOTIDE SEQUENCE</scope>
</reference>